<evidence type="ECO:0000313" key="2">
    <source>
        <dbReference type="Proteomes" id="UP000765802"/>
    </source>
</evidence>
<dbReference type="SUPFAM" id="SSF48452">
    <property type="entry name" value="TPR-like"/>
    <property type="match status" value="1"/>
</dbReference>
<keyword evidence="2" id="KW-1185">Reference proteome</keyword>
<dbReference type="Gene3D" id="1.25.40.390">
    <property type="match status" value="1"/>
</dbReference>
<evidence type="ECO:0008006" key="3">
    <source>
        <dbReference type="Google" id="ProtNLM"/>
    </source>
</evidence>
<dbReference type="RefSeq" id="WP_187256755.1">
    <property type="nucleotide sequence ID" value="NZ_JBHULF010000014.1"/>
</dbReference>
<dbReference type="InterPro" id="IPR024302">
    <property type="entry name" value="SusD-like"/>
</dbReference>
<accession>A0ABR7M8Z5</accession>
<proteinExistence type="predicted"/>
<evidence type="ECO:0000313" key="1">
    <source>
        <dbReference type="EMBL" id="MBC6491472.1"/>
    </source>
</evidence>
<reference evidence="1 2" key="1">
    <citation type="submission" date="2016-07" db="EMBL/GenBank/DDBJ databases">
        <title>Genome analysis of Flavihumibacter stibioxidans YS-17.</title>
        <authorList>
            <person name="Shi K."/>
            <person name="Han Y."/>
            <person name="Wang G."/>
        </authorList>
    </citation>
    <scope>NUCLEOTIDE SEQUENCE [LARGE SCALE GENOMIC DNA]</scope>
    <source>
        <strain evidence="1 2">YS-17</strain>
    </source>
</reference>
<protein>
    <recommendedName>
        <fullName evidence="3">SusD/RagB family nutrient-binding outer membrane lipoprotein</fullName>
    </recommendedName>
</protein>
<sequence>MRNKLIAGLILAGSVYLSGCTKKFEELNTDKTKLTTLGASEYPFLFSKAQSAASYKYADYQIAQNLFADLYAQYYATSATYFPSDRYTIVSDWLPGHWLPQYTEVVPQLRTLLKETDAASAENALANIWWVWSFHRITDYYGPIPYFQAGEPLNTIPYDAQDKIYDDFFKRLNASIDVLKSNTSATPYGNFDLIYSGNVAKWLKFANTLKLRLALRVSKADPARAKAEAEAAVASGVMTATSDDAYMVATPAGNDANGLAGIAGWNEFRMSATMESVLKGYEDPRIGVYFQPASSTGTYEGLRNGLSPTQLGDALNSNDNNSNVGTRWVTGGGASWNNNLSTPRNIMHSAEAYFLRAEGALLGWNMNGTAKELYEKGIEASMNQWGVTDAAAITAYINSNNTPVAPADAMASPAVNNYPVKFDADPAMQIKQIAQQKWLALFPDGFEAWADLRRMGVLQQYPLVNSDNPDLPVGTRIRRLPFIDLEKRTNGAAVEAAVQLLGGPDKPNTKLWWDKN</sequence>
<dbReference type="InterPro" id="IPR011990">
    <property type="entry name" value="TPR-like_helical_dom_sf"/>
</dbReference>
<gene>
    <name evidence="1" type="ORF">BC349_10535</name>
</gene>
<dbReference type="Pfam" id="PF12741">
    <property type="entry name" value="SusD-like"/>
    <property type="match status" value="1"/>
</dbReference>
<organism evidence="1 2">
    <name type="scientific">Flavihumibacter stibioxidans</name>
    <dbReference type="NCBI Taxonomy" id="1834163"/>
    <lineage>
        <taxon>Bacteria</taxon>
        <taxon>Pseudomonadati</taxon>
        <taxon>Bacteroidota</taxon>
        <taxon>Chitinophagia</taxon>
        <taxon>Chitinophagales</taxon>
        <taxon>Chitinophagaceae</taxon>
        <taxon>Flavihumibacter</taxon>
    </lineage>
</organism>
<dbReference type="EMBL" id="MBUA01000012">
    <property type="protein sequence ID" value="MBC6491472.1"/>
    <property type="molecule type" value="Genomic_DNA"/>
</dbReference>
<name>A0ABR7M8Z5_9BACT</name>
<dbReference type="Proteomes" id="UP000765802">
    <property type="component" value="Unassembled WGS sequence"/>
</dbReference>
<comment type="caution">
    <text evidence="1">The sequence shown here is derived from an EMBL/GenBank/DDBJ whole genome shotgun (WGS) entry which is preliminary data.</text>
</comment>